<feature type="non-terminal residue" evidence="2">
    <location>
        <position position="112"/>
    </location>
</feature>
<evidence type="ECO:0000313" key="2">
    <source>
        <dbReference type="EMBL" id="CAF5222376.1"/>
    </source>
</evidence>
<sequence>MNTISIKYGIAASLAFIIWVLIEHALGFNTTKLKMGEITRLASVFVFYLFIIICIWRKKQSTNGHLSFAQGMEAGTIMVIIYGMITAVWLAVYQHFMNPSLFENMMLMTEEK</sequence>
<gene>
    <name evidence="2" type="ORF">SMN809_LOCUS82808</name>
</gene>
<reference evidence="2" key="1">
    <citation type="submission" date="2021-02" db="EMBL/GenBank/DDBJ databases">
        <authorList>
            <person name="Nowell W R."/>
        </authorList>
    </citation>
    <scope>NUCLEOTIDE SEQUENCE</scope>
</reference>
<feature type="transmembrane region" description="Helical" evidence="1">
    <location>
        <begin position="77"/>
        <end position="96"/>
    </location>
</feature>
<keyword evidence="1" id="KW-0812">Transmembrane</keyword>
<name>A0A8S3JUR4_9BILA</name>
<keyword evidence="1" id="KW-0472">Membrane</keyword>
<feature type="transmembrane region" description="Helical" evidence="1">
    <location>
        <begin position="38"/>
        <end position="56"/>
    </location>
</feature>
<dbReference type="Proteomes" id="UP000676336">
    <property type="component" value="Unassembled WGS sequence"/>
</dbReference>
<keyword evidence="1" id="KW-1133">Transmembrane helix</keyword>
<evidence type="ECO:0000313" key="3">
    <source>
        <dbReference type="Proteomes" id="UP000676336"/>
    </source>
</evidence>
<dbReference type="InterPro" id="IPR025250">
    <property type="entry name" value="DUF4199"/>
</dbReference>
<dbReference type="AlphaFoldDB" id="A0A8S3JUR4"/>
<dbReference type="Pfam" id="PF13858">
    <property type="entry name" value="DUF4199"/>
    <property type="match status" value="1"/>
</dbReference>
<proteinExistence type="predicted"/>
<feature type="transmembrane region" description="Helical" evidence="1">
    <location>
        <begin position="7"/>
        <end position="26"/>
    </location>
</feature>
<accession>A0A8S3JUR4</accession>
<comment type="caution">
    <text evidence="2">The sequence shown here is derived from an EMBL/GenBank/DDBJ whole genome shotgun (WGS) entry which is preliminary data.</text>
</comment>
<evidence type="ECO:0000256" key="1">
    <source>
        <dbReference type="SAM" id="Phobius"/>
    </source>
</evidence>
<dbReference type="EMBL" id="CAJOBI010353099">
    <property type="protein sequence ID" value="CAF5222376.1"/>
    <property type="molecule type" value="Genomic_DNA"/>
</dbReference>
<organism evidence="2 3">
    <name type="scientific">Rotaria magnacalcarata</name>
    <dbReference type="NCBI Taxonomy" id="392030"/>
    <lineage>
        <taxon>Eukaryota</taxon>
        <taxon>Metazoa</taxon>
        <taxon>Spiralia</taxon>
        <taxon>Gnathifera</taxon>
        <taxon>Rotifera</taxon>
        <taxon>Eurotatoria</taxon>
        <taxon>Bdelloidea</taxon>
        <taxon>Philodinida</taxon>
        <taxon>Philodinidae</taxon>
        <taxon>Rotaria</taxon>
    </lineage>
</organism>
<protein>
    <submittedName>
        <fullName evidence="2">Uncharacterized protein</fullName>
    </submittedName>
</protein>